<reference evidence="2 3" key="1">
    <citation type="submission" date="2024-02" db="EMBL/GenBank/DDBJ databases">
        <authorList>
            <person name="Chen Y."/>
            <person name="Shah S."/>
            <person name="Dougan E. K."/>
            <person name="Thang M."/>
            <person name="Chan C."/>
        </authorList>
    </citation>
    <scope>NUCLEOTIDE SEQUENCE [LARGE SCALE GENOMIC DNA]</scope>
</reference>
<feature type="region of interest" description="Disordered" evidence="1">
    <location>
        <begin position="1"/>
        <end position="23"/>
    </location>
</feature>
<evidence type="ECO:0000313" key="2">
    <source>
        <dbReference type="EMBL" id="CAK9060531.1"/>
    </source>
</evidence>
<accession>A0ABP0NAA4</accession>
<dbReference type="Proteomes" id="UP001642464">
    <property type="component" value="Unassembled WGS sequence"/>
</dbReference>
<protein>
    <submittedName>
        <fullName evidence="2">Uncharacterized protein</fullName>
    </submittedName>
</protein>
<evidence type="ECO:0000256" key="1">
    <source>
        <dbReference type="SAM" id="MobiDB-lite"/>
    </source>
</evidence>
<name>A0ABP0NAA4_9DINO</name>
<comment type="caution">
    <text evidence="2">The sequence shown here is derived from an EMBL/GenBank/DDBJ whole genome shotgun (WGS) entry which is preliminary data.</text>
</comment>
<dbReference type="EMBL" id="CAXAMM010027291">
    <property type="protein sequence ID" value="CAK9060531.1"/>
    <property type="molecule type" value="Genomic_DNA"/>
</dbReference>
<gene>
    <name evidence="2" type="ORF">SCF082_LOCUS31868</name>
</gene>
<organism evidence="2 3">
    <name type="scientific">Durusdinium trenchii</name>
    <dbReference type="NCBI Taxonomy" id="1381693"/>
    <lineage>
        <taxon>Eukaryota</taxon>
        <taxon>Sar</taxon>
        <taxon>Alveolata</taxon>
        <taxon>Dinophyceae</taxon>
        <taxon>Suessiales</taxon>
        <taxon>Symbiodiniaceae</taxon>
        <taxon>Durusdinium</taxon>
    </lineage>
</organism>
<feature type="non-terminal residue" evidence="2">
    <location>
        <position position="190"/>
    </location>
</feature>
<sequence length="190" mass="21782">MQECMKDSQAPVMSELPARSRDPDLQRIESEMEAAALERESWQSQVTLMLQQAEVLYRQMNDEREAQLILHRSTPANFGEAEPAEQDLKPLIQHVQTLRRGLAELEGRCLPNCVGLPSHSWAVKTQAHLTALEELLELSLTKETLLSEMALGRLRQTIRKTAQRLDVLLQQQPRFVTYVLREADEKEEIP</sequence>
<proteinExistence type="predicted"/>
<evidence type="ECO:0000313" key="3">
    <source>
        <dbReference type="Proteomes" id="UP001642464"/>
    </source>
</evidence>
<keyword evidence="3" id="KW-1185">Reference proteome</keyword>